<evidence type="ECO:0000313" key="4">
    <source>
        <dbReference type="EMBL" id="OLY81375.1"/>
    </source>
</evidence>
<gene>
    <name evidence="4" type="ORF">AYI68_g4522</name>
</gene>
<dbReference type="GO" id="GO:0006401">
    <property type="term" value="P:RNA catabolic process"/>
    <property type="evidence" value="ECO:0007669"/>
    <property type="project" value="InterPro"/>
</dbReference>
<evidence type="ECO:0008006" key="6">
    <source>
        <dbReference type="Google" id="ProtNLM"/>
    </source>
</evidence>
<keyword evidence="1" id="KW-0677">Repeat</keyword>
<dbReference type="OrthoDB" id="421075at2759"/>
<dbReference type="InterPro" id="IPR039226">
    <property type="entry name" value="Ski3/TTC37"/>
</dbReference>
<feature type="repeat" description="TPR" evidence="3">
    <location>
        <begin position="1171"/>
        <end position="1204"/>
    </location>
</feature>
<dbReference type="GO" id="GO:0055087">
    <property type="term" value="C:Ski complex"/>
    <property type="evidence" value="ECO:0007669"/>
    <property type="project" value="InterPro"/>
</dbReference>
<dbReference type="InterPro" id="IPR011990">
    <property type="entry name" value="TPR-like_helical_dom_sf"/>
</dbReference>
<reference evidence="4 5" key="1">
    <citation type="journal article" date="2016" name="Mol. Biol. Evol.">
        <title>Genome-Wide Survey of Gut Fungi (Harpellales) Reveals the First Horizontally Transferred Ubiquitin Gene from a Mosquito Host.</title>
        <authorList>
            <person name="Wang Y."/>
            <person name="White M.M."/>
            <person name="Kvist S."/>
            <person name="Moncalvo J.M."/>
        </authorList>
    </citation>
    <scope>NUCLEOTIDE SEQUENCE [LARGE SCALE GENOMIC DNA]</scope>
    <source>
        <strain evidence="4 5">ALG-7-W6</strain>
    </source>
</reference>
<evidence type="ECO:0000256" key="3">
    <source>
        <dbReference type="PROSITE-ProRule" id="PRU00339"/>
    </source>
</evidence>
<sequence>MSNIVKSKLKAARAYIGKKEYENAYEARLASQNLGKIEESEKAYLRAIQTDPENILALQGISTLYESISDFEKLIPALSNLFNRLLITKNYTKSSEIFWKIINLYKINNDVKGQISLWKDVLSINIEQEIPESNFFDINEPTISGWPNRICCIDTLIYLTENYIFSETEKEIKRRRGRLDAPPLAVLTQNVKKEVTVKSGISEIYESKILSIEKENDNPPLNFKTLKDELLKNNLSESGDFPEHIFGERLHSQLYKDEKSLDLYEKIFEIYVLIHIPSNIKAHPGSEPINVMTVRELDIFQNSIIVLVSNSRNSKAHRFFLDTLDFSTFDNLFQSSAYQYLNLFKQDDTFYKALENLCFLDQKLLEIIKLPEDFKPVPLPEIENFSYGGTLLIRIINSKYYNSIDEFEKVIGYNQKITASIGLLEGIFNIKLNKTLEIANLELGSSYFGLGKSGWRKSKEIYTSCLQSNDINVLISSALGIFGILDLESKFSESVDFLRHILSKIQNMSLSSELKNKKVSLIKGKMGEAYVKLGNTSEAMDLIQGALELSPDWVEGKLALGDIYVIMYSVDGEIINRKNALKEYLQAAKLSQNNETPFIKLGSWYFDSYLLAERNFESDKSIENYKTRSMNCYLKAYSINPGNPIASKALVRSILADKSISSDEKMLKASQILIQTTKINKKQPWAWMQLGLINLNEFLSFKDSSSYFQNAIKNCYILNQSDEFKVNFISLEGLAESFLYSGKILSAQQAALKARRYLYTDSEYEDFISNFKTVSSEKIDILQFSHPVDYQLLHSLWSSDELELRRSSLSFLQGEIHSFKNDYNTSIYYYLESERISLSMMNINQFPESKLLYTFEKRKELARSLLARINDRLISNMLKISISKQKAGMFGSSLEYIIKSICRLSKNLEDITPNGSKIKSSPWKLIYDSSLLFFDSLYYYGNSAKILSNNSTSYSDSNFKEVFSSAKVIIDLVLDYYNVNVASSLSSVDVFGSDPITEIFGRDLDWLTGIREKLNQKEFEPSQSFCIDISLSLATSSSAMMVMISPSTDSASLAWRSLGNSYFLRNMNISDISIIGNFPFYFPSKNSPDESVAEELRSKTVHDIKNHNHELGGLSTRLLSDSFFCLQASLKLCPTSLKSLYLLSKVAFRLRMYKLSQHSLISSLILQPYSSYGWSLLGNLYMVLGYYDLSSKCFQNSLGNDPENLNSVYGSAVLNFFYLGSIKTSYELFKRSIDLGGSANIGAVLVYSALTWKYESFSSSQNISMAIFELRKLCEIVKHNPTCWYILGLLLEKSGEYSLSKDMFFSAYNCFINIESTSFYNFSDLINKYVYLGIADQDSESEEKAVVEISNLKISNKPSDSNFNNNSFKNQLISVINFNDIISENPSSDSIANFESVAQEISELLISQLQLDSLHGFARNCSAISDYQTANEIYSAILDRIDIDAVSSELKLNHGNLKLANILSIVVGYGKSLFLNGDISEGFLQFENALTISSRLEEVDKKFTSGRIIIDCMLSQVLWALQSEEHRKLAYKHIYESLYTDQNLLDRVLVLGTDPDLILPIIESIKVFLCFIISFKDIEAAKIALQTIGKIPFHASVFEGIPFLVSCYFINVEGSLIKARRNMEKHILIDPTCQKLWSQASVFFLLSSEFDNSLYNQAFLSSSSGVNIIFGKALDGLPSIKSSIFSQNLQCDSNFLYRNTVSEDKNLSTDLLLVLCFSGLKLGTSLFISPRLGSNLIWEPSRYYVRDNDSSQEDISTNLDGVSISDSIENSESKQNEDENMFDVYEKIELDASTIKKFASSNLRLAKKLMFNSLPQMIIKKSKFCAAKAVMLNPSKASNWYALSVASFYQILSKTNNSFSVPMSPEFLINTLSFKNKNVISDNFGEIVELCNTTYDNLTYWKISNLGLFSNCDFYQSKNIQSDSQAPDISLDSISFLESNIDFMLSQICTIKNVIVNEIFENKHDAELLPGFICHSRDELQPESNKNLNYYISYMESNNPEFLGFISSIFLKFGYSFSSLEPQNSELLIENNLIPFVNNLFIGLIEKMCFLDTFLKEFNQLGFISFDLNSILKLSKIVGSMSDRISSLKKSKLLSIILHLSFLDYVLVLVCDNPKGAPKKLRKTPHPTIPDNISSAECSIILYNIITRSCIQISTLINSKISKFPRDQQGHNEFLLESFKNVADLLLKVFTVDISKNRKSSHWSEFTSVPDLTSKSCDPVFNNKLILLFQLFNIVFLNSSGFEHTDSIFTQSFKQELKILFESFLINTGTLSELPFSNVMLTKNHLLPFSYENNAMLIINSLYFMS</sequence>
<proteinExistence type="predicted"/>
<dbReference type="EMBL" id="LSSL01002511">
    <property type="protein sequence ID" value="OLY81375.1"/>
    <property type="molecule type" value="Genomic_DNA"/>
</dbReference>
<keyword evidence="5" id="KW-1185">Reference proteome</keyword>
<dbReference type="PROSITE" id="PS50005">
    <property type="entry name" value="TPR"/>
    <property type="match status" value="2"/>
</dbReference>
<dbReference type="STRING" id="133383.A0A1R0GX07"/>
<dbReference type="PANTHER" id="PTHR15704:SF7">
    <property type="entry name" value="SUPERKILLER COMPLEX PROTEIN 3"/>
    <property type="match status" value="1"/>
</dbReference>
<evidence type="ECO:0000313" key="5">
    <source>
        <dbReference type="Proteomes" id="UP000187455"/>
    </source>
</evidence>
<dbReference type="PANTHER" id="PTHR15704">
    <property type="entry name" value="SUPERKILLER 3 PROTEIN-RELATED"/>
    <property type="match status" value="1"/>
</dbReference>
<keyword evidence="2 3" id="KW-0802">TPR repeat</keyword>
<dbReference type="SUPFAM" id="SSF48452">
    <property type="entry name" value="TPR-like"/>
    <property type="match status" value="4"/>
</dbReference>
<feature type="repeat" description="TPR" evidence="3">
    <location>
        <begin position="520"/>
        <end position="553"/>
    </location>
</feature>
<dbReference type="InterPro" id="IPR019734">
    <property type="entry name" value="TPR_rpt"/>
</dbReference>
<evidence type="ECO:0000256" key="2">
    <source>
        <dbReference type="ARBA" id="ARBA00022803"/>
    </source>
</evidence>
<accession>A0A1R0GX07</accession>
<dbReference type="Gene3D" id="1.25.40.10">
    <property type="entry name" value="Tetratricopeptide repeat domain"/>
    <property type="match status" value="3"/>
</dbReference>
<protein>
    <recommendedName>
        <fullName evidence="6">Superkiller protein 3</fullName>
    </recommendedName>
</protein>
<comment type="caution">
    <text evidence="4">The sequence shown here is derived from an EMBL/GenBank/DDBJ whole genome shotgun (WGS) entry which is preliminary data.</text>
</comment>
<organism evidence="4 5">
    <name type="scientific">Smittium mucronatum</name>
    <dbReference type="NCBI Taxonomy" id="133383"/>
    <lineage>
        <taxon>Eukaryota</taxon>
        <taxon>Fungi</taxon>
        <taxon>Fungi incertae sedis</taxon>
        <taxon>Zoopagomycota</taxon>
        <taxon>Kickxellomycotina</taxon>
        <taxon>Harpellomycetes</taxon>
        <taxon>Harpellales</taxon>
        <taxon>Legeriomycetaceae</taxon>
        <taxon>Smittium</taxon>
    </lineage>
</organism>
<evidence type="ECO:0000256" key="1">
    <source>
        <dbReference type="ARBA" id="ARBA00022737"/>
    </source>
</evidence>
<dbReference type="SMART" id="SM00028">
    <property type="entry name" value="TPR"/>
    <property type="match status" value="4"/>
</dbReference>
<dbReference type="Proteomes" id="UP000187455">
    <property type="component" value="Unassembled WGS sequence"/>
</dbReference>
<name>A0A1R0GX07_9FUNG</name>